<dbReference type="Proteomes" id="UP000622533">
    <property type="component" value="Unassembled WGS sequence"/>
</dbReference>
<dbReference type="GO" id="GO:0032259">
    <property type="term" value="P:methylation"/>
    <property type="evidence" value="ECO:0007669"/>
    <property type="project" value="UniProtKB-KW"/>
</dbReference>
<dbReference type="InterPro" id="IPR002052">
    <property type="entry name" value="DNA_methylase_N6_adenine_CS"/>
</dbReference>
<dbReference type="PANTHER" id="PTHR33841:SF1">
    <property type="entry name" value="DNA METHYLTRANSFERASE A"/>
    <property type="match status" value="1"/>
</dbReference>
<feature type="domain" description="DNA methylase adenine-specific" evidence="6">
    <location>
        <begin position="306"/>
        <end position="616"/>
    </location>
</feature>
<dbReference type="GO" id="GO:0009007">
    <property type="term" value="F:site-specific DNA-methyltransferase (adenine-specific) activity"/>
    <property type="evidence" value="ECO:0007669"/>
    <property type="project" value="UniProtKB-EC"/>
</dbReference>
<evidence type="ECO:0000256" key="3">
    <source>
        <dbReference type="ARBA" id="ARBA00022679"/>
    </source>
</evidence>
<evidence type="ECO:0000256" key="2">
    <source>
        <dbReference type="ARBA" id="ARBA00022603"/>
    </source>
</evidence>
<dbReference type="RefSeq" id="WP_228043414.1">
    <property type="nucleotide sequence ID" value="NZ_JADEXS020000001.1"/>
</dbReference>
<keyword evidence="2 7" id="KW-0489">Methyltransferase</keyword>
<organism evidence="7 8">
    <name type="scientific">Desmonostoc muscorum LEGE 12446</name>
    <dbReference type="NCBI Taxonomy" id="1828758"/>
    <lineage>
        <taxon>Bacteria</taxon>
        <taxon>Bacillati</taxon>
        <taxon>Cyanobacteriota</taxon>
        <taxon>Cyanophyceae</taxon>
        <taxon>Nostocales</taxon>
        <taxon>Nostocaceae</taxon>
        <taxon>Desmonostoc</taxon>
    </lineage>
</organism>
<dbReference type="SUPFAM" id="SSF53335">
    <property type="entry name" value="S-adenosyl-L-methionine-dependent methyltransferases"/>
    <property type="match status" value="1"/>
</dbReference>
<dbReference type="GO" id="GO:0003677">
    <property type="term" value="F:DNA binding"/>
    <property type="evidence" value="ECO:0007669"/>
    <property type="project" value="InterPro"/>
</dbReference>
<gene>
    <name evidence="7" type="ORF">IQ276_28970</name>
</gene>
<dbReference type="EC" id="2.1.1.72" evidence="1"/>
<evidence type="ECO:0000256" key="4">
    <source>
        <dbReference type="ARBA" id="ARBA00022747"/>
    </source>
</evidence>
<dbReference type="Pfam" id="PF02384">
    <property type="entry name" value="N6_Mtase"/>
    <property type="match status" value="1"/>
</dbReference>
<dbReference type="Gene3D" id="3.40.50.150">
    <property type="entry name" value="Vaccinia Virus protein VP39"/>
    <property type="match status" value="1"/>
</dbReference>
<dbReference type="EMBL" id="JADEXS010000574">
    <property type="protein sequence ID" value="MBE9026307.1"/>
    <property type="molecule type" value="Genomic_DNA"/>
</dbReference>
<dbReference type="PANTHER" id="PTHR33841">
    <property type="entry name" value="DNA METHYLTRANSFERASE YEEA-RELATED"/>
    <property type="match status" value="1"/>
</dbReference>
<keyword evidence="4" id="KW-0680">Restriction system</keyword>
<comment type="catalytic activity">
    <reaction evidence="5">
        <text>a 2'-deoxyadenosine in DNA + S-adenosyl-L-methionine = an N(6)-methyl-2'-deoxyadenosine in DNA + S-adenosyl-L-homocysteine + H(+)</text>
        <dbReference type="Rhea" id="RHEA:15197"/>
        <dbReference type="Rhea" id="RHEA-COMP:12418"/>
        <dbReference type="Rhea" id="RHEA-COMP:12419"/>
        <dbReference type="ChEBI" id="CHEBI:15378"/>
        <dbReference type="ChEBI" id="CHEBI:57856"/>
        <dbReference type="ChEBI" id="CHEBI:59789"/>
        <dbReference type="ChEBI" id="CHEBI:90615"/>
        <dbReference type="ChEBI" id="CHEBI:90616"/>
        <dbReference type="EC" id="2.1.1.72"/>
    </reaction>
</comment>
<evidence type="ECO:0000259" key="6">
    <source>
        <dbReference type="Pfam" id="PF02384"/>
    </source>
</evidence>
<dbReference type="GO" id="GO:0009307">
    <property type="term" value="P:DNA restriction-modification system"/>
    <property type="evidence" value="ECO:0007669"/>
    <property type="project" value="UniProtKB-KW"/>
</dbReference>
<evidence type="ECO:0000256" key="1">
    <source>
        <dbReference type="ARBA" id="ARBA00011900"/>
    </source>
</evidence>
<dbReference type="PRINTS" id="PR00507">
    <property type="entry name" value="N12N6MTFRASE"/>
</dbReference>
<dbReference type="PROSITE" id="PS00092">
    <property type="entry name" value="N6_MTASE"/>
    <property type="match status" value="1"/>
</dbReference>
<proteinExistence type="predicted"/>
<keyword evidence="3" id="KW-0808">Transferase</keyword>
<dbReference type="GO" id="GO:0008170">
    <property type="term" value="F:N-methyltransferase activity"/>
    <property type="evidence" value="ECO:0007669"/>
    <property type="project" value="InterPro"/>
</dbReference>
<accession>A0A8J6ZS86</accession>
<evidence type="ECO:0000313" key="8">
    <source>
        <dbReference type="Proteomes" id="UP000622533"/>
    </source>
</evidence>
<dbReference type="InterPro" id="IPR003356">
    <property type="entry name" value="DNA_methylase_A-5"/>
</dbReference>
<evidence type="ECO:0000256" key="5">
    <source>
        <dbReference type="ARBA" id="ARBA00047942"/>
    </source>
</evidence>
<keyword evidence="8" id="KW-1185">Reference proteome</keyword>
<evidence type="ECO:0000313" key="7">
    <source>
        <dbReference type="EMBL" id="MBE9026307.1"/>
    </source>
</evidence>
<name>A0A8J6ZS86_DESMC</name>
<protein>
    <recommendedName>
        <fullName evidence="1">site-specific DNA-methyltransferase (adenine-specific)</fullName>
        <ecNumber evidence="1">2.1.1.72</ecNumber>
    </recommendedName>
</protein>
<dbReference type="InterPro" id="IPR050953">
    <property type="entry name" value="N4_N6_ade-DNA_methylase"/>
</dbReference>
<comment type="caution">
    <text evidence="7">The sequence shown here is derived from an EMBL/GenBank/DDBJ whole genome shotgun (WGS) entry which is preliminary data.</text>
</comment>
<dbReference type="AlphaFoldDB" id="A0A8J6ZS86"/>
<dbReference type="InterPro" id="IPR029063">
    <property type="entry name" value="SAM-dependent_MTases_sf"/>
</dbReference>
<sequence>MNKSSILDWREQLGLSERRPPEFFDSLEEINAGHQSPPQAHAMRRAWKDLELDGILCINNAPYIYFKEVSGIDSDQMRELHRQIWNQGIAPLLVVVSPTEVQVYSGLALPAKEEQDVSQQNRLVQILNRVSDEIELRQFIRAVELGELFREKPKSFNPDLRVDRYLLKNLAAARRSLLEEEPDHTLDIRTVNALLWRTIFTCYLVDRKIIDFSYFDKINATDCHRLIDLLEKNEPSQAKQLLYALFQQLKSDFNGDLFDVDLQAENKLIKDGHINILKKFLRGDDVSSGQLSLGFWAYDFSVIPIETISSIYEHFLETQEKRESGIYYTPRFLAEIVLDTALDGWTSLLEKRFLDPACGSGIFLVAIFNRLAEEWRIKHINISNNNDELAAALINILQKNIFGIDADSSETACRIAAFSLYLAFLDQLEPRDIQKLQQQENALPKLVGHNLICKDFFERDLPISANKFDLIVGNPPWAKVTGKQKNLMEKWCKQENHTIAQRQLACGFVWKALQHLRDEGRICFLLPAGVLFNHQDKALDFQNEWLSTYTIEQVINLSDMRFYLFDGADRPTLIVRYRKEKPDIKTSSIEYITPKTELESIRAEILSISPEDQKKIRLREVLYDLSNAEPALVWKQSFWGTPRDRKFLERLSALPRLDRLVDTLKIAESKRTKRWLMSRGFEPEGASDNPNNVILSPWSPKILFLAARSNNIDLVILESDCTPIGNRFQRLRRLPNQKIFTAPLVIVSKSLKVAFAEFDVVFQDALRGIHGKPEDTEVFMFLALALNSVLAKYFLFHTASTWGIERGDIRVSELLKFPFVLPEMTQNPSRSRKIVQEVAEKIRNLKNQINQNFLINRQQIVQNEKDELLKYVYEYYDIDEYEQILINDTINISIPSIQPNRSTWPIPTLVRSEPQERKEYLKLLCDVLNTWARKGQYTIIGNVIRSLKMGAAIIVLDRKINVEQSWVDIEQESTQELDTILRRIIRLLPHQQGSISFLRNLKVFDQDKLYIFKPLARRFWTKTSALNDADEIAAAILSSNYKES</sequence>
<reference evidence="7" key="1">
    <citation type="submission" date="2020-10" db="EMBL/GenBank/DDBJ databases">
        <authorList>
            <person name="Castelo-Branco R."/>
            <person name="Eusebio N."/>
            <person name="Adriana R."/>
            <person name="Vieira A."/>
            <person name="Brugerolle De Fraissinette N."/>
            <person name="Rezende De Castro R."/>
            <person name="Schneider M.P."/>
            <person name="Vasconcelos V."/>
            <person name="Leao P.N."/>
        </authorList>
    </citation>
    <scope>NUCLEOTIDE SEQUENCE</scope>
    <source>
        <strain evidence="7">LEGE 12446</strain>
    </source>
</reference>